<reference evidence="2" key="1">
    <citation type="submission" date="2016-03" db="EMBL/GenBank/DDBJ databases">
        <title>Updated assembly of Pseudogymnoascus destructans, the fungus causing white-nose syndrome of bats.</title>
        <authorList>
            <person name="Palmer J.M."/>
            <person name="Drees K.P."/>
            <person name="Foster J.T."/>
            <person name="Lindner D.L."/>
        </authorList>
    </citation>
    <scope>NUCLEOTIDE SEQUENCE [LARGE SCALE GENOMIC DNA]</scope>
    <source>
        <strain evidence="2">20631-21</strain>
    </source>
</reference>
<dbReference type="RefSeq" id="XP_024325822.1">
    <property type="nucleotide sequence ID" value="XM_024467205.1"/>
</dbReference>
<dbReference type="Proteomes" id="UP000077154">
    <property type="component" value="Unassembled WGS sequence"/>
</dbReference>
<sequence length="191" mass="21406">MDSFDMTFNPNMPTTNAKGVLDATFEHFATSLLPLYSDPLVTIRIASHEYKLPKALLCKQSPYFAATFNGSFREGEKQSTNLEEIDGVVSIRSFQMLVQWICLGRVVFGESAPEEAITTAIELTRLADMCGIIGMEFVIAGHIKAIIIANPAPRDGKFEKWRSPDTNTFCLMPNTSFQQYIYQKDIQCAVF</sequence>
<organism evidence="2">
    <name type="scientific">Pseudogymnoascus destructans</name>
    <dbReference type="NCBI Taxonomy" id="655981"/>
    <lineage>
        <taxon>Eukaryota</taxon>
        <taxon>Fungi</taxon>
        <taxon>Dikarya</taxon>
        <taxon>Ascomycota</taxon>
        <taxon>Pezizomycotina</taxon>
        <taxon>Leotiomycetes</taxon>
        <taxon>Thelebolales</taxon>
        <taxon>Thelebolaceae</taxon>
        <taxon>Pseudogymnoascus</taxon>
    </lineage>
</organism>
<dbReference type="eggNOG" id="ENOG502RPS0">
    <property type="taxonomic scope" value="Eukaryota"/>
</dbReference>
<feature type="domain" description="BTB" evidence="1">
    <location>
        <begin position="37"/>
        <end position="110"/>
    </location>
</feature>
<protein>
    <recommendedName>
        <fullName evidence="1">BTB domain-containing protein</fullName>
    </recommendedName>
</protein>
<dbReference type="OrthoDB" id="194443at2759"/>
<evidence type="ECO:0000259" key="1">
    <source>
        <dbReference type="PROSITE" id="PS50097"/>
    </source>
</evidence>
<dbReference type="VEuPathDB" id="FungiDB:GMDG_03200"/>
<dbReference type="GeneID" id="36286635"/>
<dbReference type="PROSITE" id="PS50097">
    <property type="entry name" value="BTB"/>
    <property type="match status" value="1"/>
</dbReference>
<dbReference type="Gene3D" id="3.30.710.10">
    <property type="entry name" value="Potassium Channel Kv1.1, Chain A"/>
    <property type="match status" value="1"/>
</dbReference>
<dbReference type="EMBL" id="KV441391">
    <property type="protein sequence ID" value="OAF60541.1"/>
    <property type="molecule type" value="Genomic_DNA"/>
</dbReference>
<name>A0A177AH03_9PEZI</name>
<dbReference type="SUPFAM" id="SSF54695">
    <property type="entry name" value="POZ domain"/>
    <property type="match status" value="1"/>
</dbReference>
<accession>A0A177AH03</accession>
<evidence type="ECO:0000313" key="2">
    <source>
        <dbReference type="EMBL" id="OAF60541.1"/>
    </source>
</evidence>
<dbReference type="InterPro" id="IPR011333">
    <property type="entry name" value="SKP1/BTB/POZ_sf"/>
</dbReference>
<dbReference type="CDD" id="cd18186">
    <property type="entry name" value="BTB_POZ_ZBTB_KLHL-like"/>
    <property type="match status" value="1"/>
</dbReference>
<proteinExistence type="predicted"/>
<dbReference type="InterPro" id="IPR000210">
    <property type="entry name" value="BTB/POZ_dom"/>
</dbReference>
<dbReference type="AlphaFoldDB" id="A0A177AH03"/>
<dbReference type="Pfam" id="PF00651">
    <property type="entry name" value="BTB"/>
    <property type="match status" value="1"/>
</dbReference>
<gene>
    <name evidence="2" type="ORF">VC83_03559</name>
</gene>